<keyword evidence="1" id="KW-0560">Oxidoreductase</keyword>
<dbReference type="Gene3D" id="3.40.50.360">
    <property type="match status" value="1"/>
</dbReference>
<dbReference type="AlphaFoldDB" id="A0A5C5UI07"/>
<evidence type="ECO:0000259" key="2">
    <source>
        <dbReference type="Pfam" id="PF02525"/>
    </source>
</evidence>
<dbReference type="Pfam" id="PF02525">
    <property type="entry name" value="Flavodoxin_2"/>
    <property type="match status" value="1"/>
</dbReference>
<reference evidence="3 4" key="1">
    <citation type="submission" date="2019-08" db="EMBL/GenBank/DDBJ databases">
        <authorList>
            <person name="Lei W."/>
        </authorList>
    </citation>
    <scope>NUCLEOTIDE SEQUENCE [LARGE SCALE GENOMIC DNA]</scope>
    <source>
        <strain evidence="3 4">CCUG 58627</strain>
    </source>
</reference>
<gene>
    <name evidence="3" type="ORF">FRX94_07130</name>
</gene>
<dbReference type="Proteomes" id="UP000320791">
    <property type="component" value="Unassembled WGS sequence"/>
</dbReference>
<evidence type="ECO:0000313" key="3">
    <source>
        <dbReference type="EMBL" id="TWT25030.1"/>
    </source>
</evidence>
<feature type="domain" description="Flavodoxin-like fold" evidence="2">
    <location>
        <begin position="3"/>
        <end position="172"/>
    </location>
</feature>
<dbReference type="RefSeq" id="WP_146324442.1">
    <property type="nucleotide sequence ID" value="NZ_BAABLR010000010.1"/>
</dbReference>
<dbReference type="EMBL" id="VOHM01000013">
    <property type="protein sequence ID" value="TWT25030.1"/>
    <property type="molecule type" value="Genomic_DNA"/>
</dbReference>
<protein>
    <submittedName>
        <fullName evidence="3">NAD(P)H-dependent oxidoreductase</fullName>
    </submittedName>
</protein>
<dbReference type="PANTHER" id="PTHR47307">
    <property type="entry name" value="GLUTATHIONE-REGULATED POTASSIUM-EFFLUX SYSTEM ANCILLARY PROTEIN KEFG"/>
    <property type="match status" value="1"/>
</dbReference>
<accession>A0A5C5UI07</accession>
<comment type="caution">
    <text evidence="3">The sequence shown here is derived from an EMBL/GenBank/DDBJ whole genome shotgun (WGS) entry which is preliminary data.</text>
</comment>
<dbReference type="OrthoDB" id="9798454at2"/>
<sequence length="183" mass="20781">MAKTLVIVSHPDIERSVVNKRWVQELEQYPEEFTVHELYREYPDGKIDVAAEQRLVEKHENIVLQFPVYWFNCTPLLKQWFDDVLAFGWAYGPGGDAFRGRNLGIAVSFGSPEGSYAHDGAVGYTVAETLRPFELTANYIQANYQPVFRFHGPDSNVAPSAEQLAALAQNAADYVEHLRKYGR</sequence>
<dbReference type="GO" id="GO:0010181">
    <property type="term" value="F:FMN binding"/>
    <property type="evidence" value="ECO:0007669"/>
    <property type="project" value="TreeGrafter"/>
</dbReference>
<dbReference type="PANTHER" id="PTHR47307:SF1">
    <property type="entry name" value="GLUTATHIONE-REGULATED POTASSIUM-EFFLUX SYSTEM ANCILLARY PROTEIN KEFG"/>
    <property type="match status" value="1"/>
</dbReference>
<dbReference type="InterPro" id="IPR029039">
    <property type="entry name" value="Flavoprotein-like_sf"/>
</dbReference>
<dbReference type="InterPro" id="IPR046980">
    <property type="entry name" value="KefG/KefF"/>
</dbReference>
<dbReference type="InterPro" id="IPR003680">
    <property type="entry name" value="Flavodoxin_fold"/>
</dbReference>
<dbReference type="GO" id="GO:0009055">
    <property type="term" value="F:electron transfer activity"/>
    <property type="evidence" value="ECO:0007669"/>
    <property type="project" value="TreeGrafter"/>
</dbReference>
<dbReference type="SUPFAM" id="SSF52218">
    <property type="entry name" value="Flavoproteins"/>
    <property type="match status" value="1"/>
</dbReference>
<keyword evidence="4" id="KW-1185">Reference proteome</keyword>
<proteinExistence type="predicted"/>
<name>A0A5C5UI07_9CORY</name>
<evidence type="ECO:0000256" key="1">
    <source>
        <dbReference type="ARBA" id="ARBA00023002"/>
    </source>
</evidence>
<organism evidence="3 4">
    <name type="scientific">Corynebacterium canis</name>
    <dbReference type="NCBI Taxonomy" id="679663"/>
    <lineage>
        <taxon>Bacteria</taxon>
        <taxon>Bacillati</taxon>
        <taxon>Actinomycetota</taxon>
        <taxon>Actinomycetes</taxon>
        <taxon>Mycobacteriales</taxon>
        <taxon>Corynebacteriaceae</taxon>
        <taxon>Corynebacterium</taxon>
    </lineage>
</organism>
<dbReference type="GO" id="GO:0003955">
    <property type="term" value="F:NAD(P)H dehydrogenase (quinone) activity"/>
    <property type="evidence" value="ECO:0007669"/>
    <property type="project" value="TreeGrafter"/>
</dbReference>
<evidence type="ECO:0000313" key="4">
    <source>
        <dbReference type="Proteomes" id="UP000320791"/>
    </source>
</evidence>